<name>A0A3Q1JHP0_ANATE</name>
<feature type="chain" id="PRO_5043837169" description="Ig-like domain-containing protein" evidence="4">
    <location>
        <begin position="20"/>
        <end position="284"/>
    </location>
</feature>
<reference evidence="6" key="1">
    <citation type="submission" date="2021-04" db="EMBL/GenBank/DDBJ databases">
        <authorList>
            <consortium name="Wellcome Sanger Institute Data Sharing"/>
        </authorList>
    </citation>
    <scope>NUCLEOTIDE SEQUENCE [LARGE SCALE GENOMIC DNA]</scope>
</reference>
<keyword evidence="4" id="KW-0732">Signal</keyword>
<dbReference type="InterPro" id="IPR056386">
    <property type="entry name" value="Ig_CD22"/>
</dbReference>
<sequence>MGVFKWPLFFVFLWFKVQGFDGSCVVIPCSYNYPEPGKQITGRTGIWHTKTNDVIYHKDNNQIKQEFKGRTELVGDITQKNCSLKINPLRQSDRGPFYFRIELGGYNQYSYRNNEVSITFISAPQPTVSVKEEVVEGQTVSASCSVSHSCPSSPPEFTWTHSGEKRFQSQQLTDGQWKATSVLTFKATKADHNKRLSCTVRYKGGLMREQASNVLKVKCNVCALWSPVLPAWSILCFLTESYQAPRQRDMALIPLRLCTLNLDLLSSSSVWQTTRWAKSASHSL</sequence>
<dbReference type="PANTHER" id="PTHR46484:SF7">
    <property type="entry name" value="MYELIN-ASSOCIATED GLYCOPROTEIN-LIKE-RELATED"/>
    <property type="match status" value="1"/>
</dbReference>
<feature type="domain" description="Ig-like" evidence="5">
    <location>
        <begin position="126"/>
        <end position="215"/>
    </location>
</feature>
<dbReference type="InterPro" id="IPR007110">
    <property type="entry name" value="Ig-like_dom"/>
</dbReference>
<evidence type="ECO:0000256" key="1">
    <source>
        <dbReference type="ARBA" id="ARBA00004167"/>
    </source>
</evidence>
<proteinExistence type="predicted"/>
<dbReference type="SMART" id="SM00409">
    <property type="entry name" value="IG"/>
    <property type="match status" value="2"/>
</dbReference>
<evidence type="ECO:0000256" key="4">
    <source>
        <dbReference type="SAM" id="SignalP"/>
    </source>
</evidence>
<keyword evidence="2" id="KW-0472">Membrane</keyword>
<feature type="signal peptide" evidence="4">
    <location>
        <begin position="1"/>
        <end position="19"/>
    </location>
</feature>
<organism evidence="6 7">
    <name type="scientific">Anabas testudineus</name>
    <name type="common">Climbing perch</name>
    <name type="synonym">Anthias testudineus</name>
    <dbReference type="NCBI Taxonomy" id="64144"/>
    <lineage>
        <taxon>Eukaryota</taxon>
        <taxon>Metazoa</taxon>
        <taxon>Chordata</taxon>
        <taxon>Craniata</taxon>
        <taxon>Vertebrata</taxon>
        <taxon>Euteleostomi</taxon>
        <taxon>Actinopterygii</taxon>
        <taxon>Neopterygii</taxon>
        <taxon>Teleostei</taxon>
        <taxon>Neoteleostei</taxon>
        <taxon>Acanthomorphata</taxon>
        <taxon>Anabantaria</taxon>
        <taxon>Anabantiformes</taxon>
        <taxon>Anabantoidei</taxon>
        <taxon>Anabantidae</taxon>
        <taxon>Anabas</taxon>
    </lineage>
</organism>
<evidence type="ECO:0000256" key="2">
    <source>
        <dbReference type="ARBA" id="ARBA00023136"/>
    </source>
</evidence>
<dbReference type="InterPro" id="IPR013162">
    <property type="entry name" value="CD80_C2-set"/>
</dbReference>
<dbReference type="PROSITE" id="PS50835">
    <property type="entry name" value="IG_LIKE"/>
    <property type="match status" value="1"/>
</dbReference>
<protein>
    <recommendedName>
        <fullName evidence="5">Ig-like domain-containing protein</fullName>
    </recommendedName>
</protein>
<dbReference type="InterPro" id="IPR003599">
    <property type="entry name" value="Ig_sub"/>
</dbReference>
<reference evidence="6" key="2">
    <citation type="submission" date="2025-08" db="UniProtKB">
        <authorList>
            <consortium name="Ensembl"/>
        </authorList>
    </citation>
    <scope>IDENTIFICATION</scope>
</reference>
<dbReference type="AlphaFoldDB" id="A0A3Q1JHP0"/>
<evidence type="ECO:0000313" key="7">
    <source>
        <dbReference type="Proteomes" id="UP000265040"/>
    </source>
</evidence>
<dbReference type="Pfam" id="PF24518">
    <property type="entry name" value="Ig_CD22"/>
    <property type="match status" value="1"/>
</dbReference>
<dbReference type="InterPro" id="IPR036179">
    <property type="entry name" value="Ig-like_dom_sf"/>
</dbReference>
<dbReference type="SUPFAM" id="SSF48726">
    <property type="entry name" value="Immunoglobulin"/>
    <property type="match status" value="2"/>
</dbReference>
<dbReference type="Proteomes" id="UP000265040">
    <property type="component" value="Chromosome 16"/>
</dbReference>
<dbReference type="GeneTree" id="ENSGT01150000286924"/>
<dbReference type="PANTHER" id="PTHR46484">
    <property type="entry name" value="SI:CH211-171H4.5-RELATED"/>
    <property type="match status" value="1"/>
</dbReference>
<accession>A0A3Q1JHP0</accession>
<dbReference type="Pfam" id="PF08205">
    <property type="entry name" value="C2-set_2"/>
    <property type="match status" value="1"/>
</dbReference>
<dbReference type="Gene3D" id="2.60.40.10">
    <property type="entry name" value="Immunoglobulins"/>
    <property type="match status" value="2"/>
</dbReference>
<evidence type="ECO:0000259" key="5">
    <source>
        <dbReference type="PROSITE" id="PS50835"/>
    </source>
</evidence>
<keyword evidence="7" id="KW-1185">Reference proteome</keyword>
<dbReference type="InterPro" id="IPR013783">
    <property type="entry name" value="Ig-like_fold"/>
</dbReference>
<evidence type="ECO:0000313" key="6">
    <source>
        <dbReference type="Ensembl" id="ENSATEP00000014411.3"/>
    </source>
</evidence>
<evidence type="ECO:0000256" key="3">
    <source>
        <dbReference type="ARBA" id="ARBA00023157"/>
    </source>
</evidence>
<comment type="subcellular location">
    <subcellularLocation>
        <location evidence="1">Membrane</location>
        <topology evidence="1">Single-pass membrane protein</topology>
    </subcellularLocation>
</comment>
<dbReference type="GO" id="GO:0016020">
    <property type="term" value="C:membrane"/>
    <property type="evidence" value="ECO:0007669"/>
    <property type="project" value="UniProtKB-SubCell"/>
</dbReference>
<reference evidence="6" key="3">
    <citation type="submission" date="2025-09" db="UniProtKB">
        <authorList>
            <consortium name="Ensembl"/>
        </authorList>
    </citation>
    <scope>IDENTIFICATION</scope>
</reference>
<dbReference type="Ensembl" id="ENSATET00000014640.3">
    <property type="protein sequence ID" value="ENSATEP00000014411.3"/>
    <property type="gene ID" value="ENSATEG00000030673.1"/>
</dbReference>
<keyword evidence="3" id="KW-1015">Disulfide bond</keyword>